<dbReference type="Proteomes" id="UP000677244">
    <property type="component" value="Unassembled WGS sequence"/>
</dbReference>
<evidence type="ECO:0000259" key="1">
    <source>
        <dbReference type="Pfam" id="PF05099"/>
    </source>
</evidence>
<name>A0ABS3YZI3_9BACT</name>
<gene>
    <name evidence="2" type="ORF">J7I42_22905</name>
</gene>
<organism evidence="2 3">
    <name type="scientific">Niastella soli</name>
    <dbReference type="NCBI Taxonomy" id="2821487"/>
    <lineage>
        <taxon>Bacteria</taxon>
        <taxon>Pseudomonadati</taxon>
        <taxon>Bacteroidota</taxon>
        <taxon>Chitinophagia</taxon>
        <taxon>Chitinophagales</taxon>
        <taxon>Chitinophagaceae</taxon>
        <taxon>Niastella</taxon>
    </lineage>
</organism>
<dbReference type="Gene3D" id="1.10.3680.10">
    <property type="entry name" value="TerB-like"/>
    <property type="match status" value="1"/>
</dbReference>
<keyword evidence="3" id="KW-1185">Reference proteome</keyword>
<dbReference type="InterPro" id="IPR007791">
    <property type="entry name" value="DjlA_N"/>
</dbReference>
<protein>
    <submittedName>
        <fullName evidence="2">TerB family tellurite resistance protein</fullName>
    </submittedName>
</protein>
<dbReference type="RefSeq" id="WP_209141209.1">
    <property type="nucleotide sequence ID" value="NZ_JAGHKO010000005.1"/>
</dbReference>
<comment type="caution">
    <text evidence="2">The sequence shown here is derived from an EMBL/GenBank/DDBJ whole genome shotgun (WGS) entry which is preliminary data.</text>
</comment>
<dbReference type="EMBL" id="JAGHKO010000005">
    <property type="protein sequence ID" value="MBO9203158.1"/>
    <property type="molecule type" value="Genomic_DNA"/>
</dbReference>
<dbReference type="Pfam" id="PF05099">
    <property type="entry name" value="TerB"/>
    <property type="match status" value="1"/>
</dbReference>
<proteinExistence type="predicted"/>
<dbReference type="InterPro" id="IPR029024">
    <property type="entry name" value="TerB-like"/>
</dbReference>
<evidence type="ECO:0000313" key="2">
    <source>
        <dbReference type="EMBL" id="MBO9203158.1"/>
    </source>
</evidence>
<sequence length="120" mass="13899">MKDGKFQESELDTISDKLVTLGLQKKLNFKDEMRKFKSYQSSITDEDMYLNYLISLFKPTNNLALLSWCIELCDADGNISAEEERLLTRIGNLLNIGDTEQDLVQRLMKQRATVLVKKEF</sequence>
<dbReference type="CDD" id="cd07177">
    <property type="entry name" value="terB_like"/>
    <property type="match status" value="1"/>
</dbReference>
<accession>A0ABS3YZI3</accession>
<reference evidence="2 3" key="1">
    <citation type="submission" date="2021-03" db="EMBL/GenBank/DDBJ databases">
        <title>Assistant Professor.</title>
        <authorList>
            <person name="Huq M.A."/>
        </authorList>
    </citation>
    <scope>NUCLEOTIDE SEQUENCE [LARGE SCALE GENOMIC DNA]</scope>
    <source>
        <strain evidence="2 3">MAH-29</strain>
    </source>
</reference>
<evidence type="ECO:0000313" key="3">
    <source>
        <dbReference type="Proteomes" id="UP000677244"/>
    </source>
</evidence>
<dbReference type="SUPFAM" id="SSF158682">
    <property type="entry name" value="TerB-like"/>
    <property type="match status" value="1"/>
</dbReference>
<feature type="domain" description="Co-chaperone DjlA N-terminal" evidence="1">
    <location>
        <begin position="3"/>
        <end position="101"/>
    </location>
</feature>